<dbReference type="SUPFAM" id="SSF109854">
    <property type="entry name" value="DinB/YfiT-like putative metalloenzymes"/>
    <property type="match status" value="1"/>
</dbReference>
<dbReference type="Pfam" id="PF11716">
    <property type="entry name" value="MDMPI_N"/>
    <property type="match status" value="1"/>
</dbReference>
<feature type="region of interest" description="Disordered" evidence="1">
    <location>
        <begin position="203"/>
        <end position="232"/>
    </location>
</feature>
<dbReference type="InterPro" id="IPR024344">
    <property type="entry name" value="MDMPI_metal-binding"/>
</dbReference>
<dbReference type="InterPro" id="IPR034660">
    <property type="entry name" value="DinB/YfiT-like"/>
</dbReference>
<evidence type="ECO:0000259" key="2">
    <source>
        <dbReference type="Pfam" id="PF11716"/>
    </source>
</evidence>
<dbReference type="Proteomes" id="UP001160130">
    <property type="component" value="Unassembled WGS sequence"/>
</dbReference>
<reference evidence="3 4" key="1">
    <citation type="submission" date="2023-04" db="EMBL/GenBank/DDBJ databases">
        <title>Forest soil microbial communities from Buena Vista Peninsula, Colon Province, Panama.</title>
        <authorList>
            <person name="Bouskill N."/>
        </authorList>
    </citation>
    <scope>NUCLEOTIDE SEQUENCE [LARGE SCALE GENOMIC DNA]</scope>
    <source>
        <strain evidence="3 4">AC80</strain>
    </source>
</reference>
<sequence length="232" mass="25040">MSDAVEAYGLVYRRIDALLRGRAEVAELMVPACPAWTVHQTVAHLAGVAQDVVSLNMEGLASESWTRAQVDRLGQNSIDELLDMWGESIALLAAQLTQAASELAAGQLIFDVLTHEHDIRGALGEIGSRAGDLSYEVALGFLATMFDLTFRHTGRAAMRLTTPSIGTVQLGDPDAATDQLAIDLPDFDALRAFGGRRSMRQLSALPWHGDPPNPPPAARNHAIRPPKDDLIE</sequence>
<dbReference type="RefSeq" id="WP_280832189.1">
    <property type="nucleotide sequence ID" value="NZ_JARXVE010000003.1"/>
</dbReference>
<keyword evidence="4" id="KW-1185">Reference proteome</keyword>
<comment type="caution">
    <text evidence="3">The sequence shown here is derived from an EMBL/GenBank/DDBJ whole genome shotgun (WGS) entry which is preliminary data.</text>
</comment>
<evidence type="ECO:0000313" key="3">
    <source>
        <dbReference type="EMBL" id="MDH6195540.1"/>
    </source>
</evidence>
<protein>
    <submittedName>
        <fullName evidence="3">Uncharacterized protein (TIGR03083 family)</fullName>
    </submittedName>
</protein>
<name>A0ABT6KXW9_9MYCO</name>
<accession>A0ABT6KXW9</accession>
<dbReference type="EMBL" id="JARXVE010000003">
    <property type="protein sequence ID" value="MDH6195540.1"/>
    <property type="molecule type" value="Genomic_DNA"/>
</dbReference>
<evidence type="ECO:0000313" key="4">
    <source>
        <dbReference type="Proteomes" id="UP001160130"/>
    </source>
</evidence>
<proteinExistence type="predicted"/>
<evidence type="ECO:0000256" key="1">
    <source>
        <dbReference type="SAM" id="MobiDB-lite"/>
    </source>
</evidence>
<feature type="domain" description="Mycothiol-dependent maleylpyruvate isomerase metal-binding" evidence="2">
    <location>
        <begin position="14"/>
        <end position="105"/>
    </location>
</feature>
<organism evidence="3 4">
    <name type="scientific">Mycolicibacterium frederiksbergense</name>
    <dbReference type="NCBI Taxonomy" id="117567"/>
    <lineage>
        <taxon>Bacteria</taxon>
        <taxon>Bacillati</taxon>
        <taxon>Actinomycetota</taxon>
        <taxon>Actinomycetes</taxon>
        <taxon>Mycobacteriales</taxon>
        <taxon>Mycobacteriaceae</taxon>
        <taxon>Mycolicibacterium</taxon>
    </lineage>
</organism>
<gene>
    <name evidence="3" type="ORF">M2272_002180</name>
</gene>